<feature type="region of interest" description="Sigma-70 factor domain-2" evidence="6">
    <location>
        <begin position="18"/>
        <end position="90"/>
    </location>
</feature>
<dbReference type="PROSITE" id="PS00715">
    <property type="entry name" value="SIGMA70_1"/>
    <property type="match status" value="1"/>
</dbReference>
<evidence type="ECO:0000259" key="7">
    <source>
        <dbReference type="PROSITE" id="PS00715"/>
    </source>
</evidence>
<dbReference type="PROSITE" id="PS00716">
    <property type="entry name" value="SIGMA70_2"/>
    <property type="match status" value="1"/>
</dbReference>
<comment type="similarity">
    <text evidence="6">Belongs to the sigma-70 factor family. FliA subfamily.</text>
</comment>
<dbReference type="GO" id="GO:0006352">
    <property type="term" value="P:DNA-templated transcription initiation"/>
    <property type="evidence" value="ECO:0007669"/>
    <property type="project" value="UniProtKB-UniRule"/>
</dbReference>
<dbReference type="InterPro" id="IPR007630">
    <property type="entry name" value="RNA_pol_sigma70_r4"/>
</dbReference>
<keyword evidence="10" id="KW-1185">Reference proteome</keyword>
<dbReference type="FunFam" id="1.10.1740.10:FF:000002">
    <property type="entry name" value="RNA polymerase sigma factor FliA"/>
    <property type="match status" value="1"/>
</dbReference>
<dbReference type="InterPro" id="IPR012845">
    <property type="entry name" value="RNA_pol_sigma_FliA_WhiG"/>
</dbReference>
<organism evidence="9 10">
    <name type="scientific">Halorhodospira halophila (strain DSM 244 / SL1)</name>
    <name type="common">Ectothiorhodospira halophila (strain DSM 244 / SL1)</name>
    <dbReference type="NCBI Taxonomy" id="349124"/>
    <lineage>
        <taxon>Bacteria</taxon>
        <taxon>Pseudomonadati</taxon>
        <taxon>Pseudomonadota</taxon>
        <taxon>Gammaproteobacteria</taxon>
        <taxon>Chromatiales</taxon>
        <taxon>Ectothiorhodospiraceae</taxon>
        <taxon>Halorhodospira</taxon>
    </lineage>
</organism>
<comment type="caution">
    <text evidence="6">Lacks conserved residue(s) required for the propagation of feature annotation.</text>
</comment>
<dbReference type="InterPro" id="IPR014284">
    <property type="entry name" value="RNA_pol_sigma-70_dom"/>
</dbReference>
<dbReference type="Pfam" id="PF04539">
    <property type="entry name" value="Sigma70_r3"/>
    <property type="match status" value="1"/>
</dbReference>
<reference evidence="9 10" key="2">
    <citation type="journal article" date="2013" name="Stand. Genomic Sci.">
        <title>Complete genome sequence of Halorhodospira halophila SL1.</title>
        <authorList>
            <person name="Challacombe J.F."/>
            <person name="Majid S."/>
            <person name="Deole R."/>
            <person name="Brettin T.S."/>
            <person name="Bruce D."/>
            <person name="Delano S.F."/>
            <person name="Detter J.C."/>
            <person name="Gleasner C.D."/>
            <person name="Han C.S."/>
            <person name="Misra M."/>
            <person name="Reitenga K.G."/>
            <person name="Mikhailova N."/>
            <person name="Woyke T."/>
            <person name="Pitluck S."/>
            <person name="Nolan M."/>
            <person name="Land M.L."/>
            <person name="Saunders E."/>
            <person name="Tapia R."/>
            <person name="Lapidus A."/>
            <person name="Ivanova N."/>
            <person name="Hoff W.D."/>
        </authorList>
    </citation>
    <scope>NUCLEOTIDE SEQUENCE [LARGE SCALE GENOMIC DNA]</scope>
    <source>
        <strain evidence="10">DSM 244 / SL1</strain>
    </source>
</reference>
<dbReference type="GO" id="GO:0003899">
    <property type="term" value="F:DNA-directed RNA polymerase activity"/>
    <property type="evidence" value="ECO:0007669"/>
    <property type="project" value="InterPro"/>
</dbReference>
<feature type="domain" description="RNA polymerase sigma-70" evidence="8">
    <location>
        <begin position="205"/>
        <end position="231"/>
    </location>
</feature>
<dbReference type="PANTHER" id="PTHR30385:SF7">
    <property type="entry name" value="RNA POLYMERASE SIGMA FACTOR FLIA"/>
    <property type="match status" value="1"/>
</dbReference>
<evidence type="ECO:0000256" key="5">
    <source>
        <dbReference type="ARBA" id="ARBA00023163"/>
    </source>
</evidence>
<dbReference type="KEGG" id="hha:Hhal_0477"/>
<dbReference type="Gene3D" id="1.20.140.160">
    <property type="match status" value="1"/>
</dbReference>
<sequence length="247" mass="27798">MNGHAMYTAVAQQGDEDLVTRHASLVKRIAHHLASRLPPSVQLEDLIQAGMIGLLEAARQYDSSQGASFQTYAGIRIRGAMLDEMRRLDWTPRSVHRKGREVAEAIRTIEHQTGRDARDHEVAEALGISVAEYHNILQDVSSAKVFSIDQEDPGTGEPHEPAGHEPGPLAMLQDEAFQGELAEAIRELPERERLVMALYYDEELNLREIGEVLGVSESRVSQIHGRIMLKLRNRLGEWRREQQERTA</sequence>
<protein>
    <recommendedName>
        <fullName evidence="6">RNA polymerase sigma factor FliA</fullName>
    </recommendedName>
    <alternativeName>
        <fullName evidence="6">RNA polymerase sigma factor for flagellar operon</fullName>
    </alternativeName>
    <alternativeName>
        <fullName evidence="6">Sigma F</fullName>
    </alternativeName>
    <alternativeName>
        <fullName evidence="6">Sigma-28</fullName>
    </alternativeName>
</protein>
<dbReference type="AlphaFoldDB" id="A1WUA3"/>
<dbReference type="GO" id="GO:0005737">
    <property type="term" value="C:cytoplasm"/>
    <property type="evidence" value="ECO:0007669"/>
    <property type="project" value="UniProtKB-SubCell"/>
</dbReference>
<comment type="subcellular location">
    <subcellularLocation>
        <location evidence="6">Cytoplasm</location>
    </subcellularLocation>
</comment>
<dbReference type="InterPro" id="IPR007627">
    <property type="entry name" value="RNA_pol_sigma70_r2"/>
</dbReference>
<evidence type="ECO:0000259" key="8">
    <source>
        <dbReference type="PROSITE" id="PS00716"/>
    </source>
</evidence>
<dbReference type="InterPro" id="IPR013324">
    <property type="entry name" value="RNA_pol_sigma_r3/r4-like"/>
</dbReference>
<name>A1WUA3_HALHL</name>
<dbReference type="PRINTS" id="PR00046">
    <property type="entry name" value="SIGMA70FCT"/>
</dbReference>
<dbReference type="Pfam" id="PF04545">
    <property type="entry name" value="Sigma70_r4"/>
    <property type="match status" value="1"/>
</dbReference>
<comment type="function">
    <text evidence="6">Sigma factors are initiation factors that promote the attachment of RNA polymerase to specific initiation sites and are then released. This sigma factor controls the expression of flagella-related genes.</text>
</comment>
<dbReference type="NCBIfam" id="NF005413">
    <property type="entry name" value="PRK06986.1"/>
    <property type="match status" value="1"/>
</dbReference>
<feature type="DNA-binding region" description="H-T-H motif" evidence="6">
    <location>
        <begin position="206"/>
        <end position="225"/>
    </location>
</feature>
<dbReference type="Gene3D" id="1.10.1740.10">
    <property type="match status" value="1"/>
</dbReference>
<dbReference type="Proteomes" id="UP000000647">
    <property type="component" value="Chromosome"/>
</dbReference>
<reference evidence="10" key="1">
    <citation type="submission" date="2006-12" db="EMBL/GenBank/DDBJ databases">
        <title>Complete sequence of Halorhodospira halophila SL1.</title>
        <authorList>
            <consortium name="US DOE Joint Genome Institute"/>
            <person name="Copeland A."/>
            <person name="Lucas S."/>
            <person name="Lapidus A."/>
            <person name="Barry K."/>
            <person name="Detter J.C."/>
            <person name="Glavina del Rio T."/>
            <person name="Hammon N."/>
            <person name="Israni S."/>
            <person name="Dalin E."/>
            <person name="Tice H."/>
            <person name="Pitluck S."/>
            <person name="Saunders E."/>
            <person name="Brettin T."/>
            <person name="Bruce D."/>
            <person name="Han C."/>
            <person name="Tapia R."/>
            <person name="Schmutz J."/>
            <person name="Larimer F."/>
            <person name="Land M."/>
            <person name="Hauser L."/>
            <person name="Kyrpides N."/>
            <person name="Mikhailova N."/>
            <person name="Hoff W."/>
            <person name="Richardson P."/>
        </authorList>
    </citation>
    <scope>NUCLEOTIDE SEQUENCE [LARGE SCALE GENOMIC DNA]</scope>
    <source>
        <strain evidence="10">DSM 244 / SL1</strain>
    </source>
</reference>
<keyword evidence="4 6" id="KW-0238">DNA-binding</keyword>
<proteinExistence type="inferred from homology"/>
<feature type="short sequence motif" description="Interaction with polymerase core subunit RpoC" evidence="6">
    <location>
        <begin position="45"/>
        <end position="48"/>
    </location>
</feature>
<dbReference type="NCBIfam" id="TIGR02937">
    <property type="entry name" value="sigma70-ECF"/>
    <property type="match status" value="1"/>
</dbReference>
<dbReference type="CDD" id="cd06171">
    <property type="entry name" value="Sigma70_r4"/>
    <property type="match status" value="1"/>
</dbReference>
<gene>
    <name evidence="6" type="primary">fliA</name>
    <name evidence="9" type="ordered locus">Hhal_0477</name>
</gene>
<dbReference type="NCBIfam" id="TIGR02479">
    <property type="entry name" value="FliA_WhiG"/>
    <property type="match status" value="1"/>
</dbReference>
<dbReference type="RefSeq" id="WP_011813288.1">
    <property type="nucleotide sequence ID" value="NC_008789.1"/>
</dbReference>
<feature type="region of interest" description="Sigma-70 factor domain-4" evidence="6">
    <location>
        <begin position="184"/>
        <end position="232"/>
    </location>
</feature>
<dbReference type="EMBL" id="CP000544">
    <property type="protein sequence ID" value="ABM61265.1"/>
    <property type="molecule type" value="Genomic_DNA"/>
</dbReference>
<dbReference type="HAMAP" id="MF_00962">
    <property type="entry name" value="Sigma70_FliA"/>
    <property type="match status" value="1"/>
</dbReference>
<dbReference type="eggNOG" id="COG1191">
    <property type="taxonomic scope" value="Bacteria"/>
</dbReference>
<evidence type="ECO:0000256" key="3">
    <source>
        <dbReference type="ARBA" id="ARBA00023082"/>
    </source>
</evidence>
<evidence type="ECO:0000313" key="9">
    <source>
        <dbReference type="EMBL" id="ABM61265.1"/>
    </source>
</evidence>
<dbReference type="GO" id="GO:0016987">
    <property type="term" value="F:sigma factor activity"/>
    <property type="evidence" value="ECO:0007669"/>
    <property type="project" value="UniProtKB-UniRule"/>
</dbReference>
<dbReference type="HOGENOM" id="CLU_014793_8_1_6"/>
<evidence type="ECO:0000256" key="1">
    <source>
        <dbReference type="ARBA" id="ARBA00022490"/>
    </source>
</evidence>
<dbReference type="SUPFAM" id="SSF88946">
    <property type="entry name" value="Sigma2 domain of RNA polymerase sigma factors"/>
    <property type="match status" value="1"/>
</dbReference>
<evidence type="ECO:0000256" key="2">
    <source>
        <dbReference type="ARBA" id="ARBA00023015"/>
    </source>
</evidence>
<evidence type="ECO:0000313" key="10">
    <source>
        <dbReference type="Proteomes" id="UP000000647"/>
    </source>
</evidence>
<dbReference type="InterPro" id="IPR007624">
    <property type="entry name" value="RNA_pol_sigma70_r3"/>
</dbReference>
<dbReference type="STRING" id="349124.Hhal_0477"/>
<evidence type="ECO:0000256" key="6">
    <source>
        <dbReference type="HAMAP-Rule" id="MF_00962"/>
    </source>
</evidence>
<keyword evidence="1 6" id="KW-0963">Cytoplasm</keyword>
<dbReference type="PIRSF" id="PIRSF000770">
    <property type="entry name" value="RNA_pol_sigma-SigE/K"/>
    <property type="match status" value="1"/>
</dbReference>
<keyword evidence="5 6" id="KW-0804">Transcription</keyword>
<keyword evidence="2 6" id="KW-0805">Transcription regulation</keyword>
<dbReference type="InterPro" id="IPR013325">
    <property type="entry name" value="RNA_pol_sigma_r2"/>
</dbReference>
<dbReference type="SUPFAM" id="SSF88659">
    <property type="entry name" value="Sigma3 and sigma4 domains of RNA polymerase sigma factors"/>
    <property type="match status" value="2"/>
</dbReference>
<dbReference type="InterPro" id="IPR000943">
    <property type="entry name" value="RNA_pol_sigma70"/>
</dbReference>
<keyword evidence="3 6" id="KW-0731">Sigma factor</keyword>
<dbReference type="OrthoDB" id="9799825at2"/>
<dbReference type="InterPro" id="IPR028617">
    <property type="entry name" value="Sigma70_FliA"/>
</dbReference>
<accession>A1WUA3</accession>
<dbReference type="GO" id="GO:0003677">
    <property type="term" value="F:DNA binding"/>
    <property type="evidence" value="ECO:0007669"/>
    <property type="project" value="UniProtKB-UniRule"/>
</dbReference>
<feature type="domain" description="RNA polymerase sigma-70" evidence="7">
    <location>
        <begin position="45"/>
        <end position="58"/>
    </location>
</feature>
<evidence type="ECO:0000256" key="4">
    <source>
        <dbReference type="ARBA" id="ARBA00023125"/>
    </source>
</evidence>
<dbReference type="PANTHER" id="PTHR30385">
    <property type="entry name" value="SIGMA FACTOR F FLAGELLAR"/>
    <property type="match status" value="1"/>
</dbReference>
<dbReference type="Pfam" id="PF04542">
    <property type="entry name" value="Sigma70_r2"/>
    <property type="match status" value="1"/>
</dbReference>